<dbReference type="Proteomes" id="UP000183063">
    <property type="component" value="Unassembled WGS sequence"/>
</dbReference>
<evidence type="ECO:0000259" key="1">
    <source>
        <dbReference type="Pfam" id="PF00534"/>
    </source>
</evidence>
<keyword evidence="2" id="KW-0808">Transferase</keyword>
<evidence type="ECO:0000313" key="5">
    <source>
        <dbReference type="Proteomes" id="UP000198939"/>
    </source>
</evidence>
<evidence type="ECO:0000313" key="4">
    <source>
        <dbReference type="Proteomes" id="UP000183063"/>
    </source>
</evidence>
<sequence length="456" mass="50236">MTESETLFLTNIASSDCRLGLQLHVHPSKLKRELRAVPIVAIASANAASANVTARNGLRHGWTEWRELNKQYLGKKRLVVISDYQAGWSVPSSPLSIEELRAQWASGARGSPFTAERPIHDLVVQGGYIERLPLACLKMGIVDIVEVWTHWRGARPPPEDLTTNPFLVRRSFAMNGPEAPFASNDMLAHILTFGAPDILCVWGLGVSEDILVACKSSYKIYNSIDAPTWRVPRSISQHFDLVLTGALWQSQEANRRHPEMKTAVLPIGPEFASESMFYPLDGPRRYDIIYVAAAQAYKRHDILFDALAKLPLGMRALCVCGYGELGNILRAQVQTLGIDVDFVGPPGVPYAEVNSLMNQAKIGVVCGINDGAPAILTEYMLAGLPVLANSALVCGLQYITPRTGETAAADDFHHAILSMLENLSNYSPRQVVLDNWTWPHSVRKLCEIMDSRAGQK</sequence>
<dbReference type="GO" id="GO:0016757">
    <property type="term" value="F:glycosyltransferase activity"/>
    <property type="evidence" value="ECO:0007669"/>
    <property type="project" value="InterPro"/>
</dbReference>
<evidence type="ECO:0000313" key="3">
    <source>
        <dbReference type="EMBL" id="SEO21473.1"/>
    </source>
</evidence>
<dbReference type="OrthoDB" id="8298935at2"/>
<feature type="domain" description="Glycosyl transferase family 1" evidence="1">
    <location>
        <begin position="285"/>
        <end position="393"/>
    </location>
</feature>
<reference evidence="2" key="3">
    <citation type="submission" date="2016-10" db="EMBL/GenBank/DDBJ databases">
        <authorList>
            <person name="de Groot N.N."/>
        </authorList>
    </citation>
    <scope>NUCLEOTIDE SEQUENCE [LARGE SCALE GENOMIC DNA]</scope>
    <source>
        <strain evidence="2">CCBAU85039</strain>
    </source>
</reference>
<dbReference type="STRING" id="501024.RTCCBAU85039_4409"/>
<gene>
    <name evidence="2" type="ORF">RTCCBAU85039_4409</name>
    <name evidence="3" type="ORF">SAMN05216228_101391</name>
</gene>
<dbReference type="EMBL" id="FOCV01000013">
    <property type="protein sequence ID" value="SEO21473.1"/>
    <property type="molecule type" value="Genomic_DNA"/>
</dbReference>
<accession>A0A1H8MW67</accession>
<dbReference type="Pfam" id="PF00534">
    <property type="entry name" value="Glycos_transf_1"/>
    <property type="match status" value="1"/>
</dbReference>
<dbReference type="Gene3D" id="3.40.50.2000">
    <property type="entry name" value="Glycogen Phosphorylase B"/>
    <property type="match status" value="1"/>
</dbReference>
<dbReference type="SUPFAM" id="SSF53756">
    <property type="entry name" value="UDP-Glycosyltransferase/glycogen phosphorylase"/>
    <property type="match status" value="1"/>
</dbReference>
<dbReference type="InterPro" id="IPR001296">
    <property type="entry name" value="Glyco_trans_1"/>
</dbReference>
<reference evidence="3 5" key="2">
    <citation type="submission" date="2016-10" db="EMBL/GenBank/DDBJ databases">
        <authorList>
            <person name="Varghese N."/>
            <person name="Submissions S."/>
        </authorList>
    </citation>
    <scope>NUCLEOTIDE SEQUENCE [LARGE SCALE GENOMIC DNA]</scope>
    <source>
        <strain evidence="3 5">CGMCC 1.7071</strain>
    </source>
</reference>
<reference evidence="4" key="1">
    <citation type="submission" date="2016-10" db="EMBL/GenBank/DDBJ databases">
        <authorList>
            <person name="Wibberg D."/>
        </authorList>
    </citation>
    <scope>NUCLEOTIDE SEQUENCE [LARGE SCALE GENOMIC DNA]</scope>
</reference>
<name>A0A1H8MW67_9HYPH</name>
<proteinExistence type="predicted"/>
<dbReference type="Proteomes" id="UP000198939">
    <property type="component" value="Unassembled WGS sequence"/>
</dbReference>
<evidence type="ECO:0000313" key="2">
    <source>
        <dbReference type="EMBL" id="SEI09224.1"/>
    </source>
</evidence>
<dbReference type="RefSeq" id="WP_083539966.1">
    <property type="nucleotide sequence ID" value="NZ_FNXB01000027.1"/>
</dbReference>
<organism evidence="2 4">
    <name type="scientific">Rhizobium tibeticum</name>
    <dbReference type="NCBI Taxonomy" id="501024"/>
    <lineage>
        <taxon>Bacteria</taxon>
        <taxon>Pseudomonadati</taxon>
        <taxon>Pseudomonadota</taxon>
        <taxon>Alphaproteobacteria</taxon>
        <taxon>Hyphomicrobiales</taxon>
        <taxon>Rhizobiaceae</taxon>
        <taxon>Rhizobium/Agrobacterium group</taxon>
        <taxon>Rhizobium</taxon>
    </lineage>
</organism>
<dbReference type="EMBL" id="FNXB01000027">
    <property type="protein sequence ID" value="SEI09224.1"/>
    <property type="molecule type" value="Genomic_DNA"/>
</dbReference>
<keyword evidence="5" id="KW-1185">Reference proteome</keyword>
<dbReference type="PANTHER" id="PTHR12526">
    <property type="entry name" value="GLYCOSYLTRANSFERASE"/>
    <property type="match status" value="1"/>
</dbReference>
<dbReference type="AlphaFoldDB" id="A0A1H8MW67"/>
<protein>
    <submittedName>
        <fullName evidence="2">Glycosyl transferases group 1</fullName>
    </submittedName>
</protein>